<reference evidence="3" key="1">
    <citation type="submission" date="2017-09" db="EMBL/GenBank/DDBJ databases">
        <title>Depth-based differentiation of microbial function through sediment-hosted aquifers and enrichment of novel symbionts in the deep terrestrial subsurface.</title>
        <authorList>
            <person name="Probst A.J."/>
            <person name="Ladd B."/>
            <person name="Jarett J.K."/>
            <person name="Geller-Mcgrath D.E."/>
            <person name="Sieber C.M.K."/>
            <person name="Emerson J.B."/>
            <person name="Anantharaman K."/>
            <person name="Thomas B.C."/>
            <person name="Malmstrom R."/>
            <person name="Stieglmeier M."/>
            <person name="Klingl A."/>
            <person name="Woyke T."/>
            <person name="Ryan C.M."/>
            <person name="Banfield J.F."/>
        </authorList>
    </citation>
    <scope>NUCLEOTIDE SEQUENCE [LARGE SCALE GENOMIC DNA]</scope>
</reference>
<evidence type="ECO:0000256" key="1">
    <source>
        <dbReference type="SAM" id="Phobius"/>
    </source>
</evidence>
<accession>A0A2M7XB61</accession>
<organism evidence="2 3">
    <name type="scientific">Candidatus Uhrbacteria bacterium CG_4_9_14_3_um_filter_50_9</name>
    <dbReference type="NCBI Taxonomy" id="1975035"/>
    <lineage>
        <taxon>Bacteria</taxon>
        <taxon>Candidatus Uhriibacteriota</taxon>
    </lineage>
</organism>
<proteinExistence type="predicted"/>
<feature type="transmembrane region" description="Helical" evidence="1">
    <location>
        <begin position="48"/>
        <end position="69"/>
    </location>
</feature>
<gene>
    <name evidence="2" type="ORF">CO174_04625</name>
</gene>
<keyword evidence="1" id="KW-0472">Membrane</keyword>
<name>A0A2M7XB61_9BACT</name>
<evidence type="ECO:0000313" key="2">
    <source>
        <dbReference type="EMBL" id="PJA45092.1"/>
    </source>
</evidence>
<sequence>MSPFFRIPLGLIVMVIGFYMVAKTGKFIEWFGSIPFAEDKFGQGGSYFFYKLLGTLIVFIGIFIATNIISDILGDLACILTSCNR</sequence>
<dbReference type="AlphaFoldDB" id="A0A2M7XB61"/>
<protein>
    <submittedName>
        <fullName evidence="2">Uncharacterized protein</fullName>
    </submittedName>
</protein>
<dbReference type="Proteomes" id="UP000229385">
    <property type="component" value="Unassembled WGS sequence"/>
</dbReference>
<keyword evidence="1" id="KW-0812">Transmembrane</keyword>
<evidence type="ECO:0000313" key="3">
    <source>
        <dbReference type="Proteomes" id="UP000229385"/>
    </source>
</evidence>
<keyword evidence="1" id="KW-1133">Transmembrane helix</keyword>
<feature type="transmembrane region" description="Helical" evidence="1">
    <location>
        <begin position="7"/>
        <end position="28"/>
    </location>
</feature>
<comment type="caution">
    <text evidence="2">The sequence shown here is derived from an EMBL/GenBank/DDBJ whole genome shotgun (WGS) entry which is preliminary data.</text>
</comment>
<dbReference type="EMBL" id="PFWU01000049">
    <property type="protein sequence ID" value="PJA45092.1"/>
    <property type="molecule type" value="Genomic_DNA"/>
</dbReference>